<dbReference type="GO" id="GO:0005730">
    <property type="term" value="C:nucleolus"/>
    <property type="evidence" value="ECO:0007669"/>
    <property type="project" value="TreeGrafter"/>
</dbReference>
<accession>A0AAN9W839</accession>
<organism evidence="2 3">
    <name type="scientific">Gryllus longicercus</name>
    <dbReference type="NCBI Taxonomy" id="2509291"/>
    <lineage>
        <taxon>Eukaryota</taxon>
        <taxon>Metazoa</taxon>
        <taxon>Ecdysozoa</taxon>
        <taxon>Arthropoda</taxon>
        <taxon>Hexapoda</taxon>
        <taxon>Insecta</taxon>
        <taxon>Pterygota</taxon>
        <taxon>Neoptera</taxon>
        <taxon>Polyneoptera</taxon>
        <taxon>Orthoptera</taxon>
        <taxon>Ensifera</taxon>
        <taxon>Gryllidea</taxon>
        <taxon>Grylloidea</taxon>
        <taxon>Gryllidae</taxon>
        <taxon>Gryllinae</taxon>
        <taxon>Gryllus</taxon>
    </lineage>
</organism>
<dbReference type="GO" id="GO:0000447">
    <property type="term" value="P:endonucleolytic cleavage in ITS1 to separate SSU-rRNA from 5.8S rRNA and LSU-rRNA from tricistronic rRNA transcript (SSU-rRNA, 5.8S rRNA, LSU-rRNA)"/>
    <property type="evidence" value="ECO:0007669"/>
    <property type="project" value="TreeGrafter"/>
</dbReference>
<dbReference type="GO" id="GO:0030688">
    <property type="term" value="C:preribosome, small subunit precursor"/>
    <property type="evidence" value="ECO:0007669"/>
    <property type="project" value="TreeGrafter"/>
</dbReference>
<dbReference type="InterPro" id="IPR001313">
    <property type="entry name" value="Pumilio_RNA-bd_rpt"/>
</dbReference>
<evidence type="ECO:0000313" key="3">
    <source>
        <dbReference type="Proteomes" id="UP001378592"/>
    </source>
</evidence>
<proteinExistence type="predicted"/>
<dbReference type="GO" id="GO:0000472">
    <property type="term" value="P:endonucleolytic cleavage to generate mature 5'-end of SSU-rRNA from (SSU-rRNA, 5.8S rRNA, LSU-rRNA)"/>
    <property type="evidence" value="ECO:0007669"/>
    <property type="project" value="TreeGrafter"/>
</dbReference>
<dbReference type="PANTHER" id="PTHR13102:SF0">
    <property type="entry name" value="NUCLEOLAR PROTEIN 9"/>
    <property type="match status" value="1"/>
</dbReference>
<dbReference type="SMART" id="SM00025">
    <property type="entry name" value="Pumilio"/>
    <property type="match status" value="6"/>
</dbReference>
<dbReference type="EMBL" id="JAZDUA010000021">
    <property type="protein sequence ID" value="KAK7872717.1"/>
    <property type="molecule type" value="Genomic_DNA"/>
</dbReference>
<dbReference type="GO" id="GO:0003723">
    <property type="term" value="F:RNA binding"/>
    <property type="evidence" value="ECO:0007669"/>
    <property type="project" value="InterPro"/>
</dbReference>
<evidence type="ECO:0008006" key="4">
    <source>
        <dbReference type="Google" id="ProtNLM"/>
    </source>
</evidence>
<keyword evidence="3" id="KW-1185">Reference proteome</keyword>
<comment type="caution">
    <text evidence="2">The sequence shown here is derived from an EMBL/GenBank/DDBJ whole genome shotgun (WGS) entry which is preliminary data.</text>
</comment>
<dbReference type="SUPFAM" id="SSF48371">
    <property type="entry name" value="ARM repeat"/>
    <property type="match status" value="2"/>
</dbReference>
<dbReference type="InterPro" id="IPR011989">
    <property type="entry name" value="ARM-like"/>
</dbReference>
<gene>
    <name evidence="2" type="ORF">R5R35_002704</name>
</gene>
<evidence type="ECO:0000256" key="1">
    <source>
        <dbReference type="ARBA" id="ARBA00022737"/>
    </source>
</evidence>
<keyword evidence="1" id="KW-0677">Repeat</keyword>
<dbReference type="InterPro" id="IPR040000">
    <property type="entry name" value="NOP9"/>
</dbReference>
<name>A0AAN9W839_9ORTH</name>
<reference evidence="2 3" key="1">
    <citation type="submission" date="2024-03" db="EMBL/GenBank/DDBJ databases">
        <title>The genome assembly and annotation of the cricket Gryllus longicercus Weissman &amp; Gray.</title>
        <authorList>
            <person name="Szrajer S."/>
            <person name="Gray D."/>
            <person name="Ylla G."/>
        </authorList>
    </citation>
    <scope>NUCLEOTIDE SEQUENCE [LARGE SCALE GENOMIC DNA]</scope>
    <source>
        <strain evidence="2">DAG 2021-001</strain>
        <tissue evidence="2">Whole body minus gut</tissue>
    </source>
</reference>
<dbReference type="GO" id="GO:0000480">
    <property type="term" value="P:endonucleolytic cleavage in 5'-ETS of tricistronic rRNA transcript (SSU-rRNA, 5.8S rRNA, LSU-rRNA)"/>
    <property type="evidence" value="ECO:0007669"/>
    <property type="project" value="TreeGrafter"/>
</dbReference>
<evidence type="ECO:0000313" key="2">
    <source>
        <dbReference type="EMBL" id="KAK7872717.1"/>
    </source>
</evidence>
<dbReference type="Gene3D" id="1.25.10.10">
    <property type="entry name" value="Leucine-rich Repeat Variant"/>
    <property type="match status" value="2"/>
</dbReference>
<dbReference type="AlphaFoldDB" id="A0AAN9W839"/>
<protein>
    <recommendedName>
        <fullName evidence="4">Nucleolar protein 9</fullName>
    </recommendedName>
</protein>
<dbReference type="InterPro" id="IPR016024">
    <property type="entry name" value="ARM-type_fold"/>
</dbReference>
<dbReference type="GO" id="GO:0000056">
    <property type="term" value="P:ribosomal small subunit export from nucleus"/>
    <property type="evidence" value="ECO:0007669"/>
    <property type="project" value="TreeGrafter"/>
</dbReference>
<sequence>MEGNRRIKKKRRNFASYLKHERYQGKRNLFGRGTHIDEETYNYLLRVMGVNISNFETEEDREIFIDNVFEEMAGKEKNILCNQVGSRAIEMFLPWASDEILLRFTCILSEDLRKMCLDGFGSHVLQQLVFVVSARLQKTQSSSPETNASQESQSSGPDISMRFKIWLQQVGQFVVNNLDEFVWDCYANHVIRTVLECFSGLPRGSTSKQKKEGHLEWLPDPEFTPSPVGEGFSLVQQCGCRILQMPEVFDYVNTNLVSGLLQTILLAVRKVDSQLCTKIIRHLLDYCILNESQAAARLMEVMISVAKRKTFRIIYIRCFKFKLQPLSLAPDANFCVQSLIKHCKTIDEFEEIFEELLPNFEELMHHNRHGVLVALGQSCQRLRCKQKEFFMQLQAAFHCVERERQVLFPLLVVHWVDYETWSMTTRNENADLPVTLPGSLLIQTLLSFNEPIKIIKALLEMDSKHLLKLLCDRHGSHIGDAFLGSKVVGEKQKTKLFMKLQGSYVALVTSTSGSRVLDKIWLWASLKSKKFILKELAASEDVVRSVKTGNVFSEIHGLAVFKRNPDNWEENQKRKERAEKLFADIIDP</sequence>
<dbReference type="Pfam" id="PF22493">
    <property type="entry name" value="PUF_NOP9"/>
    <property type="match status" value="2"/>
</dbReference>
<dbReference type="Proteomes" id="UP001378592">
    <property type="component" value="Unassembled WGS sequence"/>
</dbReference>
<dbReference type="PANTHER" id="PTHR13102">
    <property type="entry name" value="NUCLEOLAR PROTEIN 9"/>
    <property type="match status" value="1"/>
</dbReference>
<dbReference type="GO" id="GO:0030686">
    <property type="term" value="C:90S preribosome"/>
    <property type="evidence" value="ECO:0007669"/>
    <property type="project" value="TreeGrafter"/>
</dbReference>